<dbReference type="PROSITE" id="PS50198">
    <property type="entry name" value="PPIC_PPIASE_2"/>
    <property type="match status" value="1"/>
</dbReference>
<evidence type="ECO:0000256" key="5">
    <source>
        <dbReference type="ARBA" id="ARBA00023110"/>
    </source>
</evidence>
<evidence type="ECO:0000256" key="8">
    <source>
        <dbReference type="SAM" id="SignalP"/>
    </source>
</evidence>
<protein>
    <recommendedName>
        <fullName evidence="3">peptidylprolyl isomerase</fullName>
        <ecNumber evidence="3">5.2.1.8</ecNumber>
    </recommendedName>
</protein>
<gene>
    <name evidence="10" type="ORF">DDF84_023340</name>
</gene>
<organism evidence="10 11">
    <name type="scientific">Cupriavidus metallidurans</name>
    <dbReference type="NCBI Taxonomy" id="119219"/>
    <lineage>
        <taxon>Bacteria</taxon>
        <taxon>Pseudomonadati</taxon>
        <taxon>Pseudomonadota</taxon>
        <taxon>Betaproteobacteria</taxon>
        <taxon>Burkholderiales</taxon>
        <taxon>Burkholderiaceae</taxon>
        <taxon>Cupriavidus</taxon>
    </lineage>
</organism>
<dbReference type="Gene3D" id="1.10.8.1040">
    <property type="match status" value="1"/>
</dbReference>
<dbReference type="EMBL" id="CP037901">
    <property type="protein sequence ID" value="QBP12627.1"/>
    <property type="molecule type" value="Genomic_DNA"/>
</dbReference>
<dbReference type="InterPro" id="IPR050245">
    <property type="entry name" value="PrsA_foldase"/>
</dbReference>
<dbReference type="AlphaFoldDB" id="A0A482IZ14"/>
<comment type="similarity">
    <text evidence="2">Belongs to the PpiC/parvulin rotamase family.</text>
</comment>
<dbReference type="OrthoDB" id="8929268at2"/>
<feature type="chain" id="PRO_5019770329" description="peptidylprolyl isomerase" evidence="8">
    <location>
        <begin position="31"/>
        <end position="291"/>
    </location>
</feature>
<dbReference type="InterPro" id="IPR027304">
    <property type="entry name" value="Trigger_fact/SurA_dom_sf"/>
</dbReference>
<evidence type="ECO:0000256" key="6">
    <source>
        <dbReference type="ARBA" id="ARBA00023235"/>
    </source>
</evidence>
<evidence type="ECO:0000259" key="9">
    <source>
        <dbReference type="PROSITE" id="PS50198"/>
    </source>
</evidence>
<keyword evidence="5 7" id="KW-0697">Rotamase</keyword>
<dbReference type="Gene3D" id="3.10.50.40">
    <property type="match status" value="1"/>
</dbReference>
<evidence type="ECO:0000256" key="7">
    <source>
        <dbReference type="PROSITE-ProRule" id="PRU00278"/>
    </source>
</evidence>
<comment type="catalytic activity">
    <reaction evidence="1">
        <text>[protein]-peptidylproline (omega=180) = [protein]-peptidylproline (omega=0)</text>
        <dbReference type="Rhea" id="RHEA:16237"/>
        <dbReference type="Rhea" id="RHEA-COMP:10747"/>
        <dbReference type="Rhea" id="RHEA-COMP:10748"/>
        <dbReference type="ChEBI" id="CHEBI:83833"/>
        <dbReference type="ChEBI" id="CHEBI:83834"/>
        <dbReference type="EC" id="5.2.1.8"/>
    </reaction>
</comment>
<dbReference type="PANTHER" id="PTHR47245">
    <property type="entry name" value="PEPTIDYLPROLYL ISOMERASE"/>
    <property type="match status" value="1"/>
</dbReference>
<keyword evidence="6 7" id="KW-0413">Isomerase</keyword>
<evidence type="ECO:0000256" key="3">
    <source>
        <dbReference type="ARBA" id="ARBA00013194"/>
    </source>
</evidence>
<keyword evidence="4 8" id="KW-0732">Signal</keyword>
<evidence type="ECO:0000256" key="4">
    <source>
        <dbReference type="ARBA" id="ARBA00022729"/>
    </source>
</evidence>
<dbReference type="SUPFAM" id="SSF54534">
    <property type="entry name" value="FKBP-like"/>
    <property type="match status" value="1"/>
</dbReference>
<dbReference type="InterPro" id="IPR046357">
    <property type="entry name" value="PPIase_dom_sf"/>
</dbReference>
<name>A0A482IZ14_9BURK</name>
<dbReference type="SUPFAM" id="SSF109998">
    <property type="entry name" value="Triger factor/SurA peptide-binding domain-like"/>
    <property type="match status" value="1"/>
</dbReference>
<dbReference type="GO" id="GO:0003755">
    <property type="term" value="F:peptidyl-prolyl cis-trans isomerase activity"/>
    <property type="evidence" value="ECO:0007669"/>
    <property type="project" value="UniProtKB-KW"/>
</dbReference>
<feature type="domain" description="PpiC" evidence="9">
    <location>
        <begin position="148"/>
        <end position="247"/>
    </location>
</feature>
<dbReference type="InterPro" id="IPR000297">
    <property type="entry name" value="PPIase_PpiC"/>
</dbReference>
<evidence type="ECO:0000256" key="1">
    <source>
        <dbReference type="ARBA" id="ARBA00000971"/>
    </source>
</evidence>
<reference evidence="10 11" key="1">
    <citation type="submission" date="2019-03" db="EMBL/GenBank/DDBJ databases">
        <title>Comparative insights into the high quality Complete genome sequence of highly metal resistant Cupriavidus metallidurans strain BS1 isolated from a gold-copper mine.</title>
        <authorList>
            <person name="Mazhar H.S."/>
            <person name="Rensing C."/>
        </authorList>
    </citation>
    <scope>NUCLEOTIDE SEQUENCE [LARGE SCALE GENOMIC DNA]</scope>
    <source>
        <strain evidence="10 11">BS1</strain>
    </source>
</reference>
<dbReference type="Pfam" id="PF13145">
    <property type="entry name" value="Rotamase_2"/>
    <property type="match status" value="1"/>
</dbReference>
<sequence>MNAIALSRLSGPARLALGLMLAACLAPCQAADDSGSGAATGLPPGTLAVVNGVPIAQAQLDDALRVARQPDTPQMRQFFTQELIVREVLRQSAEKDGYDRRPEVLQAANTAKASAEAELYLRDNLRLDPITDAQVKARYDEVVSMMGREEYKVRIISVADDRTARTVLEKLRAGVSFDELVRMYSVASSKESGGEMPWITFRVPVVEGKSQGVPVAVAEAVSHLEVGAVTQEPVVVDNLRVIVRLDAKRATQVPAFDEVKDDIRRQLHIVALNKARADVVGNLMQAATIRQ</sequence>
<evidence type="ECO:0000313" key="11">
    <source>
        <dbReference type="Proteomes" id="UP000253772"/>
    </source>
</evidence>
<evidence type="ECO:0000256" key="2">
    <source>
        <dbReference type="ARBA" id="ARBA00007656"/>
    </source>
</evidence>
<accession>A0A482IZ14</accession>
<dbReference type="PANTHER" id="PTHR47245:SF1">
    <property type="entry name" value="FOLDASE PROTEIN PRSA"/>
    <property type="match status" value="1"/>
</dbReference>
<proteinExistence type="inferred from homology"/>
<dbReference type="EC" id="5.2.1.8" evidence="3"/>
<dbReference type="Proteomes" id="UP000253772">
    <property type="component" value="Chromosome c2"/>
</dbReference>
<dbReference type="RefSeq" id="WP_017514263.1">
    <property type="nucleotide sequence ID" value="NZ_CP037901.1"/>
</dbReference>
<evidence type="ECO:0000313" key="10">
    <source>
        <dbReference type="EMBL" id="QBP12627.1"/>
    </source>
</evidence>
<feature type="signal peptide" evidence="8">
    <location>
        <begin position="1"/>
        <end position="30"/>
    </location>
</feature>